<dbReference type="InterPro" id="IPR006555">
    <property type="entry name" value="ATP-dep_Helicase_C"/>
</dbReference>
<dbReference type="SUPFAM" id="SSF52540">
    <property type="entry name" value="P-loop containing nucleoside triphosphate hydrolases"/>
    <property type="match status" value="1"/>
</dbReference>
<sequence>MQEDVFQIITYIKGQSDQNAQEEEKKSYEQNQAVEKKKKRLQLEKWHSILGQLSDLQDEYLENAVINSKYAFYIQKRVVKQKDQNQYSTDYILGIHLTEASPQFKKLQSQKPRSIIITSGTLAPLKNLEAELGIDFNIKLEGNHVIDKENVSMNLLFADKKTQFKMRYHNLENNDELILKTGRVIENIIKTVEGGVLVFFQSYQKMENYSKLWRNNNILRQQKINRRIQMERRNNQELFQALEEFRKDNESENSIGGVFFGVCKGKLSEGIDFSDNDARCVIILGIPYSDFNDAKTVIKQEILDQKFRNKTSPINGQQWYEMDAMKSINQAMGRVIRHKNDFGTIVIIDSGLQNQKMRSKLSKWIKDDAFTFEDADKLYKRIDNFQKRMKEKYPKAFPSKRYKHISISYEDEDRQMQELFMTAEDKLQNQLKQAQIQNINQPQRRVLNQSFIINKKKVGQNQVIQKEIKPEIEFEFNEEEINEDDLLDCLDDIDNDSNDLSQDNGEENVEASILGKRQRKE</sequence>
<dbReference type="PANTHER" id="PTHR11472:SF34">
    <property type="entry name" value="REGULATOR OF TELOMERE ELONGATION HELICASE 1"/>
    <property type="match status" value="1"/>
</dbReference>
<dbReference type="GO" id="GO:0003678">
    <property type="term" value="F:DNA helicase activity"/>
    <property type="evidence" value="ECO:0007669"/>
    <property type="project" value="TreeGrafter"/>
</dbReference>
<dbReference type="GO" id="GO:0005524">
    <property type="term" value="F:ATP binding"/>
    <property type="evidence" value="ECO:0007669"/>
    <property type="project" value="InterPro"/>
</dbReference>
<dbReference type="Gene3D" id="3.40.50.300">
    <property type="entry name" value="P-loop containing nucleotide triphosphate hydrolases"/>
    <property type="match status" value="1"/>
</dbReference>
<dbReference type="Proteomes" id="UP000039865">
    <property type="component" value="Unassembled WGS sequence"/>
</dbReference>
<name>A0A078B2P4_STYLE</name>
<dbReference type="GO" id="GO:0003676">
    <property type="term" value="F:nucleic acid binding"/>
    <property type="evidence" value="ECO:0007669"/>
    <property type="project" value="InterPro"/>
</dbReference>
<feature type="region of interest" description="Disordered" evidence="1">
    <location>
        <begin position="492"/>
        <end position="521"/>
    </location>
</feature>
<dbReference type="InParanoid" id="A0A078B2P4"/>
<reference evidence="3 4" key="1">
    <citation type="submission" date="2014-06" db="EMBL/GenBank/DDBJ databases">
        <authorList>
            <person name="Swart Estienne"/>
        </authorList>
    </citation>
    <scope>NUCLEOTIDE SEQUENCE [LARGE SCALE GENOMIC DNA]</scope>
    <source>
        <strain evidence="3 4">130c</strain>
    </source>
</reference>
<evidence type="ECO:0000313" key="4">
    <source>
        <dbReference type="Proteomes" id="UP000039865"/>
    </source>
</evidence>
<dbReference type="EMBL" id="CCKQ01015914">
    <property type="protein sequence ID" value="CDW87763.1"/>
    <property type="molecule type" value="Genomic_DNA"/>
</dbReference>
<organism evidence="3 4">
    <name type="scientific">Stylonychia lemnae</name>
    <name type="common">Ciliate</name>
    <dbReference type="NCBI Taxonomy" id="5949"/>
    <lineage>
        <taxon>Eukaryota</taxon>
        <taxon>Sar</taxon>
        <taxon>Alveolata</taxon>
        <taxon>Ciliophora</taxon>
        <taxon>Intramacronucleata</taxon>
        <taxon>Spirotrichea</taxon>
        <taxon>Stichotrichia</taxon>
        <taxon>Sporadotrichida</taxon>
        <taxon>Oxytrichidae</taxon>
        <taxon>Stylonychinae</taxon>
        <taxon>Stylonychia</taxon>
    </lineage>
</organism>
<dbReference type="AlphaFoldDB" id="A0A078B2P4"/>
<keyword evidence="4" id="KW-1185">Reference proteome</keyword>
<protein>
    <submittedName>
        <fullName evidence="3">Fanconi anemia group j protein</fullName>
    </submittedName>
</protein>
<evidence type="ECO:0000256" key="1">
    <source>
        <dbReference type="SAM" id="MobiDB-lite"/>
    </source>
</evidence>
<accession>A0A078B2P4</accession>
<dbReference type="SMART" id="SM00491">
    <property type="entry name" value="HELICc2"/>
    <property type="match status" value="1"/>
</dbReference>
<feature type="domain" description="ATP-dependent helicase C-terminal" evidence="2">
    <location>
        <begin position="203"/>
        <end position="354"/>
    </location>
</feature>
<dbReference type="GO" id="GO:0016818">
    <property type="term" value="F:hydrolase activity, acting on acid anhydrides, in phosphorus-containing anhydrides"/>
    <property type="evidence" value="ECO:0007669"/>
    <property type="project" value="InterPro"/>
</dbReference>
<evidence type="ECO:0000313" key="3">
    <source>
        <dbReference type="EMBL" id="CDW87763.1"/>
    </source>
</evidence>
<evidence type="ECO:0000259" key="2">
    <source>
        <dbReference type="SMART" id="SM00491"/>
    </source>
</evidence>
<gene>
    <name evidence="3" type="primary">Contig1121.g1215</name>
    <name evidence="3" type="ORF">STYLEM_16875</name>
</gene>
<dbReference type="GO" id="GO:0006139">
    <property type="term" value="P:nucleobase-containing compound metabolic process"/>
    <property type="evidence" value="ECO:0007669"/>
    <property type="project" value="InterPro"/>
</dbReference>
<dbReference type="Pfam" id="PF13307">
    <property type="entry name" value="Helicase_C_2"/>
    <property type="match status" value="1"/>
</dbReference>
<dbReference type="InterPro" id="IPR027417">
    <property type="entry name" value="P-loop_NTPase"/>
</dbReference>
<dbReference type="OrthoDB" id="297351at2759"/>
<proteinExistence type="predicted"/>
<dbReference type="PANTHER" id="PTHR11472">
    <property type="entry name" value="DNA REPAIR DEAD HELICASE RAD3/XP-D SUBFAMILY MEMBER"/>
    <property type="match status" value="1"/>
</dbReference>
<dbReference type="InterPro" id="IPR045028">
    <property type="entry name" value="DinG/Rad3-like"/>
</dbReference>